<dbReference type="InterPro" id="IPR027417">
    <property type="entry name" value="P-loop_NTPase"/>
</dbReference>
<dbReference type="PANTHER" id="PTHR40050:SF1">
    <property type="entry name" value="INNER SPORE COAT PROTEIN H"/>
    <property type="match status" value="1"/>
</dbReference>
<feature type="domain" description="CBM10" evidence="7">
    <location>
        <begin position="1504"/>
        <end position="1540"/>
    </location>
</feature>
<dbReference type="PROSITE" id="PS51763">
    <property type="entry name" value="CBM10"/>
    <property type="match status" value="2"/>
</dbReference>
<keyword evidence="3" id="KW-0378">Hydrolase</keyword>
<keyword evidence="4" id="KW-0067">ATP-binding</keyword>
<dbReference type="Proteomes" id="UP000193719">
    <property type="component" value="Unassembled WGS sequence"/>
</dbReference>
<feature type="region of interest" description="Disordered" evidence="5">
    <location>
        <begin position="1396"/>
        <end position="1449"/>
    </location>
</feature>
<dbReference type="EMBL" id="MCFH01000059">
    <property type="protein sequence ID" value="ORX42848.1"/>
    <property type="molecule type" value="Genomic_DNA"/>
</dbReference>
<feature type="domain" description="CBM10" evidence="7">
    <location>
        <begin position="1454"/>
        <end position="1494"/>
    </location>
</feature>
<keyword evidence="1" id="KW-0732">Signal</keyword>
<dbReference type="InterPro" id="IPR006935">
    <property type="entry name" value="Helicase/UvrB_N"/>
</dbReference>
<organism evidence="8 9">
    <name type="scientific">Piromyces finnis</name>
    <dbReference type="NCBI Taxonomy" id="1754191"/>
    <lineage>
        <taxon>Eukaryota</taxon>
        <taxon>Fungi</taxon>
        <taxon>Fungi incertae sedis</taxon>
        <taxon>Chytridiomycota</taxon>
        <taxon>Chytridiomycota incertae sedis</taxon>
        <taxon>Neocallimastigomycetes</taxon>
        <taxon>Neocallimastigales</taxon>
        <taxon>Neocallimastigaceae</taxon>
        <taxon>Piromyces</taxon>
    </lineage>
</organism>
<dbReference type="GO" id="GO:0003677">
    <property type="term" value="F:DNA binding"/>
    <property type="evidence" value="ECO:0007669"/>
    <property type="project" value="InterPro"/>
</dbReference>
<evidence type="ECO:0000313" key="9">
    <source>
        <dbReference type="Proteomes" id="UP000193719"/>
    </source>
</evidence>
<dbReference type="OrthoDB" id="551123at2759"/>
<protein>
    <submittedName>
        <fullName evidence="8">Coth-domain-containing protein</fullName>
    </submittedName>
</protein>
<dbReference type="PROSITE" id="PS51192">
    <property type="entry name" value="HELICASE_ATP_BIND_1"/>
    <property type="match status" value="1"/>
</dbReference>
<feature type="compositionally biased region" description="Low complexity" evidence="5">
    <location>
        <begin position="1429"/>
        <end position="1449"/>
    </location>
</feature>
<keyword evidence="2" id="KW-0677">Repeat</keyword>
<dbReference type="SMART" id="SM00487">
    <property type="entry name" value="DEXDc"/>
    <property type="match status" value="1"/>
</dbReference>
<evidence type="ECO:0000256" key="5">
    <source>
        <dbReference type="SAM" id="MobiDB-lite"/>
    </source>
</evidence>
<feature type="domain" description="Helicase ATP-binding" evidence="6">
    <location>
        <begin position="43"/>
        <end position="193"/>
    </location>
</feature>
<dbReference type="Pfam" id="PF00271">
    <property type="entry name" value="Helicase_C"/>
    <property type="match status" value="1"/>
</dbReference>
<comment type="caution">
    <text evidence="8">The sequence shown here is derived from an EMBL/GenBank/DDBJ whole genome shotgun (WGS) entry which is preliminary data.</text>
</comment>
<reference evidence="8 9" key="2">
    <citation type="submission" date="2016-08" db="EMBL/GenBank/DDBJ databases">
        <title>Pervasive Adenine N6-methylation of Active Genes in Fungi.</title>
        <authorList>
            <consortium name="DOE Joint Genome Institute"/>
            <person name="Mondo S.J."/>
            <person name="Dannebaum R.O."/>
            <person name="Kuo R.C."/>
            <person name="Labutti K."/>
            <person name="Haridas S."/>
            <person name="Kuo A."/>
            <person name="Salamov A."/>
            <person name="Ahrendt S.R."/>
            <person name="Lipzen A."/>
            <person name="Sullivan W."/>
            <person name="Andreopoulos W.B."/>
            <person name="Clum A."/>
            <person name="Lindquist E."/>
            <person name="Daum C."/>
            <person name="Ramamoorthy G.K."/>
            <person name="Gryganskyi A."/>
            <person name="Culley D."/>
            <person name="Magnuson J.K."/>
            <person name="James T.Y."/>
            <person name="O'Malley M.A."/>
            <person name="Stajich J.E."/>
            <person name="Spatafora J.W."/>
            <person name="Visel A."/>
            <person name="Grigoriev I.V."/>
        </authorList>
    </citation>
    <scope>NUCLEOTIDE SEQUENCE [LARGE SCALE GENOMIC DNA]</scope>
    <source>
        <strain evidence="9">finn</strain>
    </source>
</reference>
<feature type="compositionally biased region" description="Low complexity" evidence="5">
    <location>
        <begin position="1405"/>
        <end position="1414"/>
    </location>
</feature>
<dbReference type="Pfam" id="PF08757">
    <property type="entry name" value="CotH"/>
    <property type="match status" value="1"/>
</dbReference>
<dbReference type="InterPro" id="IPR014001">
    <property type="entry name" value="Helicase_ATP-bd"/>
</dbReference>
<proteinExistence type="predicted"/>
<dbReference type="InterPro" id="IPR009034">
    <property type="entry name" value="Dockerin_dom_fun_sf"/>
</dbReference>
<dbReference type="Gene3D" id="3.90.1220.10">
    <property type="entry name" value="Cellulose docking domain, dockering"/>
    <property type="match status" value="2"/>
</dbReference>
<dbReference type="Pfam" id="PF04851">
    <property type="entry name" value="ResIII"/>
    <property type="match status" value="1"/>
</dbReference>
<dbReference type="GO" id="GO:0005524">
    <property type="term" value="F:ATP binding"/>
    <property type="evidence" value="ECO:0007669"/>
    <property type="project" value="InterPro"/>
</dbReference>
<dbReference type="SUPFAM" id="SSF64571">
    <property type="entry name" value="Cellulose docking domain, dockering"/>
    <property type="match status" value="2"/>
</dbReference>
<dbReference type="GO" id="GO:0016787">
    <property type="term" value="F:hydrolase activity"/>
    <property type="evidence" value="ECO:0007669"/>
    <property type="project" value="UniProtKB-KW"/>
</dbReference>
<dbReference type="InterPro" id="IPR002883">
    <property type="entry name" value="CBM10/Dockerin_dom"/>
</dbReference>
<sequence length="1543" mass="179844">MTYSDIQELCKYREFKEIYTEEKLIEENLHMKRYQILPVRYMTNENEIAKRFLIYHSPGTGKSFTALWILLNFIDIYKKPSIILVKSKEAIMEFKQRVALWYAYTYNYRQPPTGITNYHQFIKRYIEFHTYITFCKSVETIKDISLYENRLLIIDEIHHFRNTVDSRVLFMSATPIFDNYNEITSLVKLIKPDFDFSIKITPKKLEEIMKGHVSYYGLNPPDTSVNFIGSHVPRIERFKIFKVSMKGLQLENYKTLASETKSICNIGISHVKATLGNIIRKQSKKLENYCCKLHECLKIINSENSPDGPVFIYCNIIDEVGIYYFAALLCEMGYKYIYDKKSALKFGQKLSLNENINYPELKEMRINRNKKKWNFTFVTGDKRLCPNVMERLGIFNDTSNRNGTTIKVLLGSDILSESVDIMNIRQLHILTPHWNYEKINQIIGRIRRVGSHDALPPHQRNVNIYLYMAYNSDHECEYENSINYSIDYVKYIISEKKYNQALMYNNALRNASIESLICDNQSEINSNNTNTNTDTIDNFQYSKNYLRKTLPIYLSIACNEFKSVFDSSTCCYISVNDFRKRVPLLNTFIMNKIIEIIKSKNIIINEKNLEYSCALFFLESVPNVHFCNSANVSISNPSLSMLTHYNPNYSAYTPKKIASKKHKDKIIEYNPQNDNQLSKALLNTENSEIVMKIKNMEDLLNSKLIKEFYDSISQLTHTEILDILKYSLKNDLKNFKQLLSPYWMEYKELFYILYFSSIKNSSYASNKKRSINDFSNMIMYSDRNFENWTLLKNKELKNLSIVFQRHYNEKTSIRINNRLKYVYVLCNDFTLRYRDLRSDLNLYSKKEDDSNNLRNINRGRNIDNFYDKKELIERLVYSVCFDNLEDELSLIENYKKISVSDITDLLENNTNENTDLIEYILNVVTNDNINEYCIWYVTAKGSFIGDAFKRAELFELTDNEIPTFDIKISDEEFKALTLEGQKGAAAANVPEEEELKIKDGVLKVDLNGKEKIFKKITLSIGGNSSRGFGKQGYNIKIRGKGDLYGRTQIRLRPDAREPTYLRSKLSCDIHNRLGLSSISSNYATLYINDEFMGLYVLMDSINLSWIKYVYGENDTTSLYQCKNVKNDLSLEKSATGCINKNEEVLDNTQWIEFLTTISKAQSAEDLEAIFDIDTFLTEMAFEYLVGSYDHFTNFGHNYYLYKPQNDKWKILLYDYDSEFGQEIAMGINRVKNNQGNNSTDYTSFTFAQTTRDIHLVDVLILNNSTRFNTILKNVVEKVFNPATLFPRIDELKEMIRPYVEKDKIPNEQGKYPGKLNEKSDHYSLAQWDANCEFTNVKSIHSGTKAYGLKYWILAKYRYVCQSLKMECDSTYLDENYAYSIDTSVELSGEDIFSGMDNLLPPPPTTTTTNQTPTETKIENPTQTTTNVISKPSENTTTTSSSLPPTSTPTSKQYQCWSELIGYPCCDPKNNVVYSHDSYGEWGYNFKTQMWCGLTAFEEHENDEECWSEEYGYPCCLGCTVYETDDQGHWGYENNHWCGIQSFC</sequence>
<keyword evidence="4" id="KW-0547">Nucleotide-binding</keyword>
<dbReference type="InterPro" id="IPR014867">
    <property type="entry name" value="Spore_coat_CotH_CotH2/3/7"/>
</dbReference>
<dbReference type="CDD" id="cd18785">
    <property type="entry name" value="SF2_C"/>
    <property type="match status" value="1"/>
</dbReference>
<feature type="compositionally biased region" description="Polar residues" evidence="5">
    <location>
        <begin position="1418"/>
        <end position="1428"/>
    </location>
</feature>
<dbReference type="PANTHER" id="PTHR40050">
    <property type="entry name" value="INNER SPORE COAT PROTEIN H"/>
    <property type="match status" value="1"/>
</dbReference>
<evidence type="ECO:0000256" key="4">
    <source>
        <dbReference type="ARBA" id="ARBA00022806"/>
    </source>
</evidence>
<dbReference type="GO" id="GO:0004386">
    <property type="term" value="F:helicase activity"/>
    <property type="evidence" value="ECO:0007669"/>
    <property type="project" value="UniProtKB-KW"/>
</dbReference>
<keyword evidence="4" id="KW-0347">Helicase</keyword>
<evidence type="ECO:0000259" key="6">
    <source>
        <dbReference type="PROSITE" id="PS51192"/>
    </source>
</evidence>
<gene>
    <name evidence="8" type="ORF">BCR36DRAFT_415894</name>
</gene>
<accession>A0A1Y1UXA2</accession>
<dbReference type="Gene3D" id="3.40.50.300">
    <property type="entry name" value="P-loop containing nucleotide triphosphate hydrolases"/>
    <property type="match status" value="2"/>
</dbReference>
<keyword evidence="9" id="KW-1185">Reference proteome</keyword>
<evidence type="ECO:0000259" key="7">
    <source>
        <dbReference type="PROSITE" id="PS51763"/>
    </source>
</evidence>
<dbReference type="InterPro" id="IPR001650">
    <property type="entry name" value="Helicase_C-like"/>
</dbReference>
<evidence type="ECO:0000256" key="1">
    <source>
        <dbReference type="ARBA" id="ARBA00022729"/>
    </source>
</evidence>
<evidence type="ECO:0000256" key="2">
    <source>
        <dbReference type="ARBA" id="ARBA00022737"/>
    </source>
</evidence>
<evidence type="ECO:0000313" key="8">
    <source>
        <dbReference type="EMBL" id="ORX42848.1"/>
    </source>
</evidence>
<evidence type="ECO:0000256" key="3">
    <source>
        <dbReference type="ARBA" id="ARBA00022801"/>
    </source>
</evidence>
<name>A0A1Y1UXA2_9FUNG</name>
<dbReference type="SUPFAM" id="SSF52540">
    <property type="entry name" value="P-loop containing nucleoside triphosphate hydrolases"/>
    <property type="match status" value="1"/>
</dbReference>
<dbReference type="Pfam" id="PF02013">
    <property type="entry name" value="CBM_10"/>
    <property type="match status" value="1"/>
</dbReference>
<reference evidence="8 9" key="1">
    <citation type="submission" date="2016-08" db="EMBL/GenBank/DDBJ databases">
        <title>Genomes of anaerobic fungi encode conserved fungal cellulosomes for biomass hydrolysis.</title>
        <authorList>
            <consortium name="DOE Joint Genome Institute"/>
            <person name="Haitjema C.H."/>
            <person name="Gilmore S.P."/>
            <person name="Henske J.K."/>
            <person name="Solomon K.V."/>
            <person name="De Groot R."/>
            <person name="Kuo A."/>
            <person name="Mondo S.J."/>
            <person name="Salamov A.A."/>
            <person name="Labutti K."/>
            <person name="Zhao Z."/>
            <person name="Chiniquy J."/>
            <person name="Barry K."/>
            <person name="Brewer H.M."/>
            <person name="Purvine S.O."/>
            <person name="Wright A.T."/>
            <person name="Boxma B."/>
            <person name="Van Alen T."/>
            <person name="Hackstein J.H."/>
            <person name="Baker S.E."/>
            <person name="Grigoriev I.V."/>
            <person name="O'Malley M.A."/>
        </authorList>
    </citation>
    <scope>NUCLEOTIDE SEQUENCE [LARGE SCALE GENOMIC DNA]</scope>
    <source>
        <strain evidence="9">finn</strain>
    </source>
</reference>